<keyword evidence="2" id="KW-0732">Signal</keyword>
<feature type="region of interest" description="Disordered" evidence="1">
    <location>
        <begin position="19"/>
        <end position="110"/>
    </location>
</feature>
<evidence type="ECO:0000256" key="1">
    <source>
        <dbReference type="SAM" id="MobiDB-lite"/>
    </source>
</evidence>
<evidence type="ECO:0000313" key="3">
    <source>
        <dbReference type="EMBL" id="GHD27927.1"/>
    </source>
</evidence>
<feature type="compositionally biased region" description="Acidic residues" evidence="1">
    <location>
        <begin position="43"/>
        <end position="85"/>
    </location>
</feature>
<feature type="chain" id="PRO_5039167856" description="DUF4232 domain-containing protein" evidence="2">
    <location>
        <begin position="21"/>
        <end position="240"/>
    </location>
</feature>
<protein>
    <recommendedName>
        <fullName evidence="5">DUF4232 domain-containing protein</fullName>
    </recommendedName>
</protein>
<dbReference type="AlphaFoldDB" id="A0A918XE89"/>
<gene>
    <name evidence="3" type="ORF">GCM10007147_27420</name>
</gene>
<evidence type="ECO:0000256" key="2">
    <source>
        <dbReference type="SAM" id="SignalP"/>
    </source>
</evidence>
<name>A0A918XE89_9ACTN</name>
<organism evidence="3 4">
    <name type="scientific">Nocardiopsis kunsanensis</name>
    <dbReference type="NCBI Taxonomy" id="141693"/>
    <lineage>
        <taxon>Bacteria</taxon>
        <taxon>Bacillati</taxon>
        <taxon>Actinomycetota</taxon>
        <taxon>Actinomycetes</taxon>
        <taxon>Streptosporangiales</taxon>
        <taxon>Nocardiopsidaceae</taxon>
        <taxon>Nocardiopsis</taxon>
    </lineage>
</organism>
<feature type="signal peptide" evidence="2">
    <location>
        <begin position="1"/>
        <end position="20"/>
    </location>
</feature>
<keyword evidence="4" id="KW-1185">Reference proteome</keyword>
<evidence type="ECO:0000313" key="4">
    <source>
        <dbReference type="Proteomes" id="UP000654947"/>
    </source>
</evidence>
<reference evidence="3 4" key="1">
    <citation type="journal article" date="2014" name="Int. J. Syst. Evol. Microbiol.">
        <title>Complete genome sequence of Corynebacterium casei LMG S-19264T (=DSM 44701T), isolated from a smear-ripened cheese.</title>
        <authorList>
            <consortium name="US DOE Joint Genome Institute (JGI-PGF)"/>
            <person name="Walter F."/>
            <person name="Albersmeier A."/>
            <person name="Kalinowski J."/>
            <person name="Ruckert C."/>
        </authorList>
    </citation>
    <scope>NUCLEOTIDE SEQUENCE [LARGE SCALE GENOMIC DNA]</scope>
    <source>
        <strain evidence="3 4">KCTC 19473</strain>
    </source>
</reference>
<accession>A0A918XE89</accession>
<sequence>MLAAFLAVIAVLAYACSPSAGEEGQQNQAGAGGDTEASPSVPPEEDSESGNDEEETEPTEDPSPSEEPAEDAEGGGEEADGDGDGGPDGGSGEAGGSEIAAPESAEDPCRPQDVVVSFDFEEKKGEEQQYPAGVNPSFVVEAVNTGEQTCTVDVGPEALEMVITSGQDSVYSTSHCRKGDTSDERQLDHGRTHRYVIDWARERSFSDCRGTASAVGSGWYHAELGGTYSGGADDLRFRIG</sequence>
<feature type="compositionally biased region" description="Low complexity" evidence="1">
    <location>
        <begin position="19"/>
        <end position="29"/>
    </location>
</feature>
<feature type="compositionally biased region" description="Gly residues" evidence="1">
    <location>
        <begin position="86"/>
        <end position="95"/>
    </location>
</feature>
<dbReference type="EMBL" id="BMXL01000013">
    <property type="protein sequence ID" value="GHD27927.1"/>
    <property type="molecule type" value="Genomic_DNA"/>
</dbReference>
<evidence type="ECO:0008006" key="5">
    <source>
        <dbReference type="Google" id="ProtNLM"/>
    </source>
</evidence>
<proteinExistence type="predicted"/>
<dbReference type="Proteomes" id="UP000654947">
    <property type="component" value="Unassembled WGS sequence"/>
</dbReference>
<comment type="caution">
    <text evidence="3">The sequence shown here is derived from an EMBL/GenBank/DDBJ whole genome shotgun (WGS) entry which is preliminary data.</text>
</comment>